<dbReference type="Gene3D" id="1.20.1250.20">
    <property type="entry name" value="MFS general substrate transporter like domains"/>
    <property type="match status" value="1"/>
</dbReference>
<comment type="caution">
    <text evidence="9">The sequence shown here is derived from an EMBL/GenBank/DDBJ whole genome shotgun (WGS) entry which is preliminary data.</text>
</comment>
<feature type="transmembrane region" description="Helical" evidence="6">
    <location>
        <begin position="177"/>
        <end position="198"/>
    </location>
</feature>
<reference evidence="9" key="2">
    <citation type="submission" date="2023-06" db="EMBL/GenBank/DDBJ databases">
        <authorList>
            <consortium name="Lawrence Berkeley National Laboratory"/>
            <person name="Haridas S."/>
            <person name="Hensen N."/>
            <person name="Bonometti L."/>
            <person name="Westerberg I."/>
            <person name="Brannstrom I.O."/>
            <person name="Guillou S."/>
            <person name="Cros-Aarteil S."/>
            <person name="Calhoun S."/>
            <person name="Kuo A."/>
            <person name="Mondo S."/>
            <person name="Pangilinan J."/>
            <person name="Riley R."/>
            <person name="Labutti K."/>
            <person name="Andreopoulos B."/>
            <person name="Lipzen A."/>
            <person name="Chen C."/>
            <person name="Yanf M."/>
            <person name="Daum C."/>
            <person name="Ng V."/>
            <person name="Clum A."/>
            <person name="Steindorff A."/>
            <person name="Ohm R."/>
            <person name="Martin F."/>
            <person name="Silar P."/>
            <person name="Natvig D."/>
            <person name="Lalanne C."/>
            <person name="Gautier V."/>
            <person name="Ament-Velasquez S.L."/>
            <person name="Kruys A."/>
            <person name="Hutchinson M.I."/>
            <person name="Powell A.J."/>
            <person name="Barry K."/>
            <person name="Miller A.N."/>
            <person name="Grigoriev I.V."/>
            <person name="Debuchy R."/>
            <person name="Gladieux P."/>
            <person name="Thoren M.H."/>
            <person name="Johannesson H."/>
        </authorList>
    </citation>
    <scope>NUCLEOTIDE SEQUENCE</scope>
    <source>
        <strain evidence="9">CBS 118394</strain>
    </source>
</reference>
<comment type="similarity">
    <text evidence="2">Belongs to the major facilitator superfamily. Sugar transporter (TC 2.A.1.1) family.</text>
</comment>
<dbReference type="GO" id="GO:0005351">
    <property type="term" value="F:carbohydrate:proton symporter activity"/>
    <property type="evidence" value="ECO:0007669"/>
    <property type="project" value="TreeGrafter"/>
</dbReference>
<dbReference type="InterPro" id="IPR005828">
    <property type="entry name" value="MFS_sugar_transport-like"/>
</dbReference>
<comment type="subcellular location">
    <subcellularLocation>
        <location evidence="1">Membrane</location>
        <topology evidence="1">Multi-pass membrane protein</topology>
    </subcellularLocation>
</comment>
<evidence type="ECO:0000259" key="8">
    <source>
        <dbReference type="PROSITE" id="PS50850"/>
    </source>
</evidence>
<feature type="transmembrane region" description="Helical" evidence="6">
    <location>
        <begin position="329"/>
        <end position="354"/>
    </location>
</feature>
<dbReference type="PROSITE" id="PS50850">
    <property type="entry name" value="MFS"/>
    <property type="match status" value="1"/>
</dbReference>
<accession>A0AAE0LZD2</accession>
<evidence type="ECO:0000256" key="4">
    <source>
        <dbReference type="ARBA" id="ARBA00022989"/>
    </source>
</evidence>
<keyword evidence="3 6" id="KW-0812">Transmembrane</keyword>
<evidence type="ECO:0000313" key="9">
    <source>
        <dbReference type="EMBL" id="KAK3313205.1"/>
    </source>
</evidence>
<feature type="signal peptide" evidence="7">
    <location>
        <begin position="1"/>
        <end position="18"/>
    </location>
</feature>
<evidence type="ECO:0000256" key="3">
    <source>
        <dbReference type="ARBA" id="ARBA00022692"/>
    </source>
</evidence>
<evidence type="ECO:0000256" key="2">
    <source>
        <dbReference type="ARBA" id="ARBA00010992"/>
    </source>
</evidence>
<dbReference type="PANTHER" id="PTHR48022">
    <property type="entry name" value="PLASTIDIC GLUCOSE TRANSPORTER 4"/>
    <property type="match status" value="1"/>
</dbReference>
<organism evidence="9 10">
    <name type="scientific">Apodospora peruviana</name>
    <dbReference type="NCBI Taxonomy" id="516989"/>
    <lineage>
        <taxon>Eukaryota</taxon>
        <taxon>Fungi</taxon>
        <taxon>Dikarya</taxon>
        <taxon>Ascomycota</taxon>
        <taxon>Pezizomycotina</taxon>
        <taxon>Sordariomycetes</taxon>
        <taxon>Sordariomycetidae</taxon>
        <taxon>Sordariales</taxon>
        <taxon>Lasiosphaeriaceae</taxon>
        <taxon>Apodospora</taxon>
    </lineage>
</organism>
<feature type="transmembrane region" description="Helical" evidence="6">
    <location>
        <begin position="87"/>
        <end position="107"/>
    </location>
</feature>
<feature type="transmembrane region" description="Helical" evidence="6">
    <location>
        <begin position="60"/>
        <end position="80"/>
    </location>
</feature>
<evidence type="ECO:0000256" key="6">
    <source>
        <dbReference type="SAM" id="Phobius"/>
    </source>
</evidence>
<gene>
    <name evidence="9" type="ORF">B0H66DRAFT_584911</name>
</gene>
<dbReference type="PANTHER" id="PTHR48022:SF10">
    <property type="entry name" value="MAJOR FACILITATOR SUPERFAMILY (MFS) PROFILE DOMAIN-CONTAINING PROTEIN"/>
    <property type="match status" value="1"/>
</dbReference>
<evidence type="ECO:0000256" key="5">
    <source>
        <dbReference type="ARBA" id="ARBA00023136"/>
    </source>
</evidence>
<dbReference type="Proteomes" id="UP001283341">
    <property type="component" value="Unassembled WGS sequence"/>
</dbReference>
<feature type="transmembrane region" description="Helical" evidence="6">
    <location>
        <begin position="398"/>
        <end position="422"/>
    </location>
</feature>
<keyword evidence="4 6" id="KW-1133">Transmembrane helix</keyword>
<dbReference type="AlphaFoldDB" id="A0AAE0LZD2"/>
<protein>
    <submittedName>
        <fullName evidence="9">General substrate transporter</fullName>
    </submittedName>
</protein>
<dbReference type="EMBL" id="JAUEDM010000008">
    <property type="protein sequence ID" value="KAK3313205.1"/>
    <property type="molecule type" value="Genomic_DNA"/>
</dbReference>
<feature type="transmembrane region" description="Helical" evidence="6">
    <location>
        <begin position="113"/>
        <end position="134"/>
    </location>
</feature>
<dbReference type="GO" id="GO:0016020">
    <property type="term" value="C:membrane"/>
    <property type="evidence" value="ECO:0007669"/>
    <property type="project" value="UniProtKB-SubCell"/>
</dbReference>
<dbReference type="Pfam" id="PF00083">
    <property type="entry name" value="Sugar_tr"/>
    <property type="match status" value="1"/>
</dbReference>
<keyword evidence="7" id="KW-0732">Signal</keyword>
<feature type="transmembrane region" description="Helical" evidence="6">
    <location>
        <begin position="303"/>
        <end position="322"/>
    </location>
</feature>
<evidence type="ECO:0000313" key="10">
    <source>
        <dbReference type="Proteomes" id="UP001283341"/>
    </source>
</evidence>
<dbReference type="PROSITE" id="PS00217">
    <property type="entry name" value="SUGAR_TRANSPORT_2"/>
    <property type="match status" value="1"/>
</dbReference>
<feature type="transmembrane region" description="Helical" evidence="6">
    <location>
        <begin position="360"/>
        <end position="386"/>
    </location>
</feature>
<proteinExistence type="inferred from homology"/>
<feature type="domain" description="Major facilitator superfamily (MFS) profile" evidence="8">
    <location>
        <begin position="9"/>
        <end position="456"/>
    </location>
</feature>
<keyword evidence="10" id="KW-1185">Reference proteome</keyword>
<evidence type="ECO:0000256" key="1">
    <source>
        <dbReference type="ARBA" id="ARBA00004141"/>
    </source>
</evidence>
<evidence type="ECO:0000256" key="7">
    <source>
        <dbReference type="SAM" id="SignalP"/>
    </source>
</evidence>
<feature type="transmembrane region" description="Helical" evidence="6">
    <location>
        <begin position="434"/>
        <end position="452"/>
    </location>
</feature>
<reference evidence="9" key="1">
    <citation type="journal article" date="2023" name="Mol. Phylogenet. Evol.">
        <title>Genome-scale phylogeny and comparative genomics of the fungal order Sordariales.</title>
        <authorList>
            <person name="Hensen N."/>
            <person name="Bonometti L."/>
            <person name="Westerberg I."/>
            <person name="Brannstrom I.O."/>
            <person name="Guillou S."/>
            <person name="Cros-Aarteil S."/>
            <person name="Calhoun S."/>
            <person name="Haridas S."/>
            <person name="Kuo A."/>
            <person name="Mondo S."/>
            <person name="Pangilinan J."/>
            <person name="Riley R."/>
            <person name="LaButti K."/>
            <person name="Andreopoulos B."/>
            <person name="Lipzen A."/>
            <person name="Chen C."/>
            <person name="Yan M."/>
            <person name="Daum C."/>
            <person name="Ng V."/>
            <person name="Clum A."/>
            <person name="Steindorff A."/>
            <person name="Ohm R.A."/>
            <person name="Martin F."/>
            <person name="Silar P."/>
            <person name="Natvig D.O."/>
            <person name="Lalanne C."/>
            <person name="Gautier V."/>
            <person name="Ament-Velasquez S.L."/>
            <person name="Kruys A."/>
            <person name="Hutchinson M.I."/>
            <person name="Powell A.J."/>
            <person name="Barry K."/>
            <person name="Miller A.N."/>
            <person name="Grigoriev I.V."/>
            <person name="Debuchy R."/>
            <person name="Gladieux P."/>
            <person name="Hiltunen Thoren M."/>
            <person name="Johannesson H."/>
        </authorList>
    </citation>
    <scope>NUCLEOTIDE SEQUENCE</scope>
    <source>
        <strain evidence="9">CBS 118394</strain>
    </source>
</reference>
<keyword evidence="5 6" id="KW-0472">Membrane</keyword>
<name>A0AAE0LZD2_9PEZI</name>
<dbReference type="InterPro" id="IPR020846">
    <property type="entry name" value="MFS_dom"/>
</dbReference>
<feature type="chain" id="PRO_5042234732" evidence="7">
    <location>
        <begin position="19"/>
        <end position="512"/>
    </location>
</feature>
<feature type="transmembrane region" description="Helical" evidence="6">
    <location>
        <begin position="146"/>
        <end position="165"/>
    </location>
</feature>
<feature type="transmembrane region" description="Helical" evidence="6">
    <location>
        <begin position="267"/>
        <end position="291"/>
    </location>
</feature>
<dbReference type="SUPFAM" id="SSF103473">
    <property type="entry name" value="MFS general substrate transporter"/>
    <property type="match status" value="1"/>
</dbReference>
<dbReference type="InterPro" id="IPR005829">
    <property type="entry name" value="Sugar_transporter_CS"/>
</dbReference>
<dbReference type="FunFam" id="1.20.1250.20:FF:000078">
    <property type="entry name" value="MFS maltose transporter, putative"/>
    <property type="match status" value="1"/>
</dbReference>
<dbReference type="InterPro" id="IPR050360">
    <property type="entry name" value="MFS_Sugar_Transporters"/>
</dbReference>
<sequence length="512" mass="56877">MAHLRFMWVTILAGCALLEYGFDKGIVGSFQAMIGFLKVFGYEDPRVPAGWNIASGPQQIISSFMLLGAFLSCFAAGPLGSFMGRRWCILFGVVLLIISITIMIVTTSMGVLYLSRLLMGFGNGLVVAFTMVYVSELAPGKLRGIAYGFMTTWITAGTAIGLLIANSTNSIDSRLCYQIPLYVLYAMPVLSILSLPFLPESPRWLLLKGKDEEALKALTWIRNGAYNRLTLQSEFEEMRLNALHELETQSYWLVLDLFKGTNLRRTCLCVAVGLINPGIGAMYILSFGTYMFKVVGVPDPFKWIVLTQWIGVIGLLFAYYFVGKIGRRTMLLIGTSMCSLGMLFFGVIFSIPSIKGTNAVSIGVIFLTSWFQFWFNFGVVPVTYLVAGEIPAQNLRAYSSGLSTGAGYMFGWLTTYTAPYFINPAELNWGGKYGYIWFGTSLIVITFIYFMIPETKGRSLEEIEEMFDQRVATKDFPAYVSRNAELARQEAEKDLYGVEKAGAVHAEAANRV</sequence>
<dbReference type="InterPro" id="IPR036259">
    <property type="entry name" value="MFS_trans_sf"/>
</dbReference>